<name>I3D367_9ARCH</name>
<evidence type="ECO:0000313" key="1">
    <source>
        <dbReference type="EMBL" id="EIJ66160.1"/>
    </source>
</evidence>
<evidence type="ECO:0000313" key="2">
    <source>
        <dbReference type="Proteomes" id="UP000003423"/>
    </source>
</evidence>
<dbReference type="RefSeq" id="WP_008298822.1">
    <property type="nucleotide sequence ID" value="NZ_AEXL02000082.1"/>
</dbReference>
<dbReference type="PATRIC" id="fig|859350.6.peg.806"/>
<dbReference type="AlphaFoldDB" id="I3D367"/>
<dbReference type="EMBL" id="AEXL02000082">
    <property type="protein sequence ID" value="EIJ66160.1"/>
    <property type="molecule type" value="Genomic_DNA"/>
</dbReference>
<sequence length="87" mass="10064">MKSRNGKYRLYEKYILQFLNKQTDDVAAWKIGRCTNIPKSSLYDVLGKLRSSNYIDWIGEPQDAISMILITGKGKKHLKQLLIMNSN</sequence>
<proteinExistence type="predicted"/>
<evidence type="ECO:0008006" key="3">
    <source>
        <dbReference type="Google" id="ProtNLM"/>
    </source>
</evidence>
<dbReference type="OrthoDB" id="379987at2157"/>
<gene>
    <name evidence="1" type="ORF">BD31_I1686</name>
</gene>
<comment type="caution">
    <text evidence="1">The sequence shown here is derived from an EMBL/GenBank/DDBJ whole genome shotgun (WGS) entry which is preliminary data.</text>
</comment>
<reference evidence="1 2" key="1">
    <citation type="journal article" date="2012" name="J. Bacteriol.">
        <title>Genome sequence of "Candidatus Nitrosopumilus salaria" BD31, an ammonia-oxidizing archaeon from the San Francisco Bay estuary.</title>
        <authorList>
            <person name="Mosier A.C."/>
            <person name="Allen E.E."/>
            <person name="Kim M."/>
            <person name="Ferriera S."/>
            <person name="Francis C.A."/>
        </authorList>
    </citation>
    <scope>NUCLEOTIDE SEQUENCE [LARGE SCALE GENOMIC DNA]</scope>
    <source>
        <strain evidence="1 2">BD31</strain>
    </source>
</reference>
<keyword evidence="2" id="KW-1185">Reference proteome</keyword>
<dbReference type="InterPro" id="IPR036390">
    <property type="entry name" value="WH_DNA-bd_sf"/>
</dbReference>
<protein>
    <recommendedName>
        <fullName evidence="3">ArnR1-like winged helix-turn-helix domain-containing protein</fullName>
    </recommendedName>
</protein>
<dbReference type="Proteomes" id="UP000003423">
    <property type="component" value="Unassembled WGS sequence"/>
</dbReference>
<organism evidence="1 2">
    <name type="scientific">Candidatus Nitrosopumilus salarius BD31</name>
    <dbReference type="NCBI Taxonomy" id="859350"/>
    <lineage>
        <taxon>Archaea</taxon>
        <taxon>Nitrososphaerota</taxon>
        <taxon>Nitrososphaeria</taxon>
        <taxon>Nitrosopumilales</taxon>
        <taxon>Nitrosopumilaceae</taxon>
        <taxon>Nitrosopumilus</taxon>
    </lineage>
</organism>
<dbReference type="SUPFAM" id="SSF46785">
    <property type="entry name" value="Winged helix' DNA-binding domain"/>
    <property type="match status" value="1"/>
</dbReference>
<accession>I3D367</accession>